<dbReference type="SUPFAM" id="SSF81324">
    <property type="entry name" value="Voltage-gated potassium channels"/>
    <property type="match status" value="1"/>
</dbReference>
<gene>
    <name evidence="3" type="ORF">Cph01nite_28500</name>
</gene>
<evidence type="ECO:0000256" key="1">
    <source>
        <dbReference type="SAM" id="Phobius"/>
    </source>
</evidence>
<organism evidence="3 4">
    <name type="scientific">Cellulomonas phragmiteti</name>
    <dbReference type="NCBI Taxonomy" id="478780"/>
    <lineage>
        <taxon>Bacteria</taxon>
        <taxon>Bacillati</taxon>
        <taxon>Actinomycetota</taxon>
        <taxon>Actinomycetes</taxon>
        <taxon>Micrococcales</taxon>
        <taxon>Cellulomonadaceae</taxon>
        <taxon>Cellulomonas</taxon>
    </lineage>
</organism>
<sequence>MNGALAAGCAVLGALVAGAALRDVFRTLWHPSGEGRLTRWVSRVVWRCARRCGGAVLDVAGPLVMVAVIVAWVGLVVLGFALVHLGWLGRDGYAYDAGLDADAGAPVVDALYLSAVVLSTLGFGDIVPTDGWLRLLTAGEALIGFTLLTAVITWVTQVQQALARRRSCARFLVALRRTDRERVAVVPGYGLLEQVARDLAGVQVDLQHSTTSYYFRERDPHASLAVALEGAAELAERGSHAPDPAVQGAAALLGTVVDDLCVALGTTFLRPHGTEREDVVAAYLADHRQDGL</sequence>
<keyword evidence="1" id="KW-1133">Transmembrane helix</keyword>
<accession>A0ABQ4DP24</accession>
<feature type="domain" description="Potassium channel" evidence="2">
    <location>
        <begin position="106"/>
        <end position="158"/>
    </location>
</feature>
<feature type="transmembrane region" description="Helical" evidence="1">
    <location>
        <begin position="103"/>
        <end position="123"/>
    </location>
</feature>
<protein>
    <recommendedName>
        <fullName evidence="2">Potassium channel domain-containing protein</fullName>
    </recommendedName>
</protein>
<feature type="transmembrane region" description="Helical" evidence="1">
    <location>
        <begin position="135"/>
        <end position="156"/>
    </location>
</feature>
<evidence type="ECO:0000259" key="2">
    <source>
        <dbReference type="Pfam" id="PF07885"/>
    </source>
</evidence>
<keyword evidence="1" id="KW-0472">Membrane</keyword>
<keyword evidence="1" id="KW-0812">Transmembrane</keyword>
<dbReference type="RefSeq" id="WP_203675362.1">
    <property type="nucleotide sequence ID" value="NZ_BONP01000019.1"/>
</dbReference>
<dbReference type="EMBL" id="BONP01000019">
    <property type="protein sequence ID" value="GIG41088.1"/>
    <property type="molecule type" value="Genomic_DNA"/>
</dbReference>
<name>A0ABQ4DP24_9CELL</name>
<comment type="caution">
    <text evidence="3">The sequence shown here is derived from an EMBL/GenBank/DDBJ whole genome shotgun (WGS) entry which is preliminary data.</text>
</comment>
<dbReference type="Gene3D" id="1.10.287.70">
    <property type="match status" value="1"/>
</dbReference>
<dbReference type="Pfam" id="PF07885">
    <property type="entry name" value="Ion_trans_2"/>
    <property type="match status" value="1"/>
</dbReference>
<evidence type="ECO:0000313" key="4">
    <source>
        <dbReference type="Proteomes" id="UP000614741"/>
    </source>
</evidence>
<dbReference type="InterPro" id="IPR013099">
    <property type="entry name" value="K_chnl_dom"/>
</dbReference>
<feature type="transmembrane region" description="Helical" evidence="1">
    <location>
        <begin position="63"/>
        <end position="83"/>
    </location>
</feature>
<dbReference type="Proteomes" id="UP000614741">
    <property type="component" value="Unassembled WGS sequence"/>
</dbReference>
<reference evidence="3 4" key="1">
    <citation type="submission" date="2021-01" db="EMBL/GenBank/DDBJ databases">
        <title>Whole genome shotgun sequence of Cellulomonas phragmiteti NBRC 110785.</title>
        <authorList>
            <person name="Komaki H."/>
            <person name="Tamura T."/>
        </authorList>
    </citation>
    <scope>NUCLEOTIDE SEQUENCE [LARGE SCALE GENOMIC DNA]</scope>
    <source>
        <strain evidence="3 4">NBRC 110785</strain>
    </source>
</reference>
<proteinExistence type="predicted"/>
<keyword evidence="4" id="KW-1185">Reference proteome</keyword>
<evidence type="ECO:0000313" key="3">
    <source>
        <dbReference type="EMBL" id="GIG41088.1"/>
    </source>
</evidence>